<organism evidence="1 2">
    <name type="scientific">Melanomma pulvis-pyrius CBS 109.77</name>
    <dbReference type="NCBI Taxonomy" id="1314802"/>
    <lineage>
        <taxon>Eukaryota</taxon>
        <taxon>Fungi</taxon>
        <taxon>Dikarya</taxon>
        <taxon>Ascomycota</taxon>
        <taxon>Pezizomycotina</taxon>
        <taxon>Dothideomycetes</taxon>
        <taxon>Pleosporomycetidae</taxon>
        <taxon>Pleosporales</taxon>
        <taxon>Melanommataceae</taxon>
        <taxon>Melanomma</taxon>
    </lineage>
</organism>
<dbReference type="Proteomes" id="UP000799757">
    <property type="component" value="Unassembled WGS sequence"/>
</dbReference>
<evidence type="ECO:0000313" key="2">
    <source>
        <dbReference type="Proteomes" id="UP000799757"/>
    </source>
</evidence>
<gene>
    <name evidence="1" type="ORF">K505DRAFT_7392</name>
</gene>
<sequence>MAFWNKGERFPSSFFFSFSALPSQIFLGPPNLVRLLVSSGVGSAALYANAVDVWSRAVFCVCRSVLDRFADCAMRLLTFPFSPLRRMNGV</sequence>
<accession>A0A6A6XUX3</accession>
<dbReference type="EMBL" id="MU001748">
    <property type="protein sequence ID" value="KAF2800366.1"/>
    <property type="molecule type" value="Genomic_DNA"/>
</dbReference>
<name>A0A6A6XUX3_9PLEO</name>
<proteinExistence type="predicted"/>
<evidence type="ECO:0000313" key="1">
    <source>
        <dbReference type="EMBL" id="KAF2800366.1"/>
    </source>
</evidence>
<dbReference type="AlphaFoldDB" id="A0A6A6XUX3"/>
<keyword evidence="2" id="KW-1185">Reference proteome</keyword>
<protein>
    <submittedName>
        <fullName evidence="1">Uncharacterized protein</fullName>
    </submittedName>
</protein>
<reference evidence="1" key="1">
    <citation type="journal article" date="2020" name="Stud. Mycol.">
        <title>101 Dothideomycetes genomes: a test case for predicting lifestyles and emergence of pathogens.</title>
        <authorList>
            <person name="Haridas S."/>
            <person name="Albert R."/>
            <person name="Binder M."/>
            <person name="Bloem J."/>
            <person name="Labutti K."/>
            <person name="Salamov A."/>
            <person name="Andreopoulos B."/>
            <person name="Baker S."/>
            <person name="Barry K."/>
            <person name="Bills G."/>
            <person name="Bluhm B."/>
            <person name="Cannon C."/>
            <person name="Castanera R."/>
            <person name="Culley D."/>
            <person name="Daum C."/>
            <person name="Ezra D."/>
            <person name="Gonzalez J."/>
            <person name="Henrissat B."/>
            <person name="Kuo A."/>
            <person name="Liang C."/>
            <person name="Lipzen A."/>
            <person name="Lutzoni F."/>
            <person name="Magnuson J."/>
            <person name="Mondo S."/>
            <person name="Nolan M."/>
            <person name="Ohm R."/>
            <person name="Pangilinan J."/>
            <person name="Park H.-J."/>
            <person name="Ramirez L."/>
            <person name="Alfaro M."/>
            <person name="Sun H."/>
            <person name="Tritt A."/>
            <person name="Yoshinaga Y."/>
            <person name="Zwiers L.-H."/>
            <person name="Turgeon B."/>
            <person name="Goodwin S."/>
            <person name="Spatafora J."/>
            <person name="Crous P."/>
            <person name="Grigoriev I."/>
        </authorList>
    </citation>
    <scope>NUCLEOTIDE SEQUENCE</scope>
    <source>
        <strain evidence="1">CBS 109.77</strain>
    </source>
</reference>